<evidence type="ECO:0000256" key="2">
    <source>
        <dbReference type="ARBA" id="ARBA00011152"/>
    </source>
</evidence>
<dbReference type="InterPro" id="IPR029062">
    <property type="entry name" value="Class_I_gatase-like"/>
</dbReference>
<evidence type="ECO:0000256" key="7">
    <source>
        <dbReference type="ARBA" id="ARBA00023239"/>
    </source>
</evidence>
<comment type="subcellular location">
    <subcellularLocation>
        <location evidence="10">Cytoplasm</location>
    </subcellularLocation>
</comment>
<evidence type="ECO:0000259" key="11">
    <source>
        <dbReference type="Pfam" id="PF00117"/>
    </source>
</evidence>
<reference evidence="12 13" key="1">
    <citation type="submission" date="2022-12" db="EMBL/GenBank/DDBJ databases">
        <title>Draft genome sequence of Paenibacillus sp. dW9.</title>
        <authorList>
            <person name="Choi E.-W."/>
            <person name="Kim D.-U."/>
        </authorList>
    </citation>
    <scope>NUCLEOTIDE SEQUENCE [LARGE SCALE GENOMIC DNA]</scope>
    <source>
        <strain evidence="13">dW9</strain>
    </source>
</reference>
<dbReference type="PANTHER" id="PTHR42701">
    <property type="entry name" value="IMIDAZOLE GLYCEROL PHOSPHATE SYNTHASE SUBUNIT HISH"/>
    <property type="match status" value="1"/>
</dbReference>
<dbReference type="EC" id="4.3.2.10" evidence="10"/>
<comment type="function">
    <text evidence="10">IGPS catalyzes the conversion of PRFAR and glutamine to IGP, AICAR and glutamate. The HisH subunit catalyzes the hydrolysis of glutamine to glutamate and ammonia as part of the synthesis of IGP and AICAR. The resulting ammonia molecule is channeled to the active site of HisF.</text>
</comment>
<name>A0ABT4QAM1_9BACL</name>
<dbReference type="EC" id="3.5.1.2" evidence="10"/>
<keyword evidence="3 10" id="KW-0028">Amino-acid biosynthesis</keyword>
<comment type="subunit">
    <text evidence="2 10">Heterodimer of HisH and HisF.</text>
</comment>
<evidence type="ECO:0000256" key="8">
    <source>
        <dbReference type="ARBA" id="ARBA00047838"/>
    </source>
</evidence>
<proteinExistence type="inferred from homology"/>
<feature type="active site" evidence="10">
    <location>
        <position position="182"/>
    </location>
</feature>
<organism evidence="12 13">
    <name type="scientific">Paenibacillus gyeongsangnamensis</name>
    <dbReference type="NCBI Taxonomy" id="3388067"/>
    <lineage>
        <taxon>Bacteria</taxon>
        <taxon>Bacillati</taxon>
        <taxon>Bacillota</taxon>
        <taxon>Bacilli</taxon>
        <taxon>Bacillales</taxon>
        <taxon>Paenibacillaceae</taxon>
        <taxon>Paenibacillus</taxon>
    </lineage>
</organism>
<evidence type="ECO:0000256" key="3">
    <source>
        <dbReference type="ARBA" id="ARBA00022605"/>
    </source>
</evidence>
<dbReference type="SUPFAM" id="SSF52317">
    <property type="entry name" value="Class I glutamine amidotransferase-like"/>
    <property type="match status" value="1"/>
</dbReference>
<evidence type="ECO:0000256" key="9">
    <source>
        <dbReference type="ARBA" id="ARBA00049534"/>
    </source>
</evidence>
<evidence type="ECO:0000256" key="10">
    <source>
        <dbReference type="HAMAP-Rule" id="MF_00278"/>
    </source>
</evidence>
<accession>A0ABT4QAM1</accession>
<evidence type="ECO:0000256" key="4">
    <source>
        <dbReference type="ARBA" id="ARBA00022801"/>
    </source>
</evidence>
<gene>
    <name evidence="10 12" type="primary">hisH</name>
    <name evidence="12" type="ORF">O9H85_16080</name>
</gene>
<keyword evidence="7 10" id="KW-0456">Lyase</keyword>
<evidence type="ECO:0000256" key="5">
    <source>
        <dbReference type="ARBA" id="ARBA00022962"/>
    </source>
</evidence>
<sequence length="207" mass="22632">MIAIIDYGMGNLHSVSSAVERLGYAYKIITDERELLEADGAVLPGVGAFGDAMENLRETKLDEAVKRFAGSGKPLLGICLGMQLLFTSSEEHGRHEGLGLLPGRVVRFQGDYKVPHMGWNRLDFRQPSLLFRDLEEGHVYFVHSYHSLPEQTSDLLATTDYFGPVTAIVGRNNVYGMQFHPEKSGSVGMRLLGNFLAMCGGPGAAAQ</sequence>
<comment type="pathway">
    <text evidence="1 10">Amino-acid biosynthesis; L-histidine biosynthesis; L-histidine from 5-phospho-alpha-D-ribose 1-diphosphate: step 5/9.</text>
</comment>
<comment type="catalytic activity">
    <reaction evidence="8 10">
        <text>5-[(5-phospho-1-deoxy-D-ribulos-1-ylimino)methylamino]-1-(5-phospho-beta-D-ribosyl)imidazole-4-carboxamide + L-glutamine = D-erythro-1-(imidazol-4-yl)glycerol 3-phosphate + 5-amino-1-(5-phospho-beta-D-ribosyl)imidazole-4-carboxamide + L-glutamate + H(+)</text>
        <dbReference type="Rhea" id="RHEA:24793"/>
        <dbReference type="ChEBI" id="CHEBI:15378"/>
        <dbReference type="ChEBI" id="CHEBI:29985"/>
        <dbReference type="ChEBI" id="CHEBI:58278"/>
        <dbReference type="ChEBI" id="CHEBI:58359"/>
        <dbReference type="ChEBI" id="CHEBI:58475"/>
        <dbReference type="ChEBI" id="CHEBI:58525"/>
        <dbReference type="EC" id="4.3.2.10"/>
    </reaction>
</comment>
<comment type="caution">
    <text evidence="12">The sequence shown here is derived from an EMBL/GenBank/DDBJ whole genome shotgun (WGS) entry which is preliminary data.</text>
</comment>
<dbReference type="RefSeq" id="WP_269882436.1">
    <property type="nucleotide sequence ID" value="NZ_JAQAGZ010000010.1"/>
</dbReference>
<keyword evidence="4 10" id="KW-0378">Hydrolase</keyword>
<dbReference type="NCBIfam" id="TIGR01855">
    <property type="entry name" value="IMP_synth_hisH"/>
    <property type="match status" value="1"/>
</dbReference>
<dbReference type="InterPro" id="IPR017926">
    <property type="entry name" value="GATASE"/>
</dbReference>
<dbReference type="PIRSF" id="PIRSF000495">
    <property type="entry name" value="Amidotransf_hisH"/>
    <property type="match status" value="1"/>
</dbReference>
<feature type="domain" description="Glutamine amidotransferase" evidence="11">
    <location>
        <begin position="4"/>
        <end position="196"/>
    </location>
</feature>
<dbReference type="CDD" id="cd01748">
    <property type="entry name" value="GATase1_IGP_Synthase"/>
    <property type="match status" value="1"/>
</dbReference>
<evidence type="ECO:0000313" key="13">
    <source>
        <dbReference type="Proteomes" id="UP001527882"/>
    </source>
</evidence>
<dbReference type="Pfam" id="PF00117">
    <property type="entry name" value="GATase"/>
    <property type="match status" value="1"/>
</dbReference>
<feature type="active site" description="Nucleophile" evidence="10">
    <location>
        <position position="79"/>
    </location>
</feature>
<dbReference type="PROSITE" id="PS51274">
    <property type="entry name" value="GATASE_COBBQ"/>
    <property type="match status" value="1"/>
</dbReference>
<dbReference type="PANTHER" id="PTHR42701:SF1">
    <property type="entry name" value="IMIDAZOLE GLYCEROL PHOSPHATE SYNTHASE SUBUNIT HISH"/>
    <property type="match status" value="1"/>
</dbReference>
<keyword evidence="6 10" id="KW-0368">Histidine biosynthesis</keyword>
<evidence type="ECO:0000256" key="6">
    <source>
        <dbReference type="ARBA" id="ARBA00023102"/>
    </source>
</evidence>
<keyword evidence="10" id="KW-0963">Cytoplasm</keyword>
<dbReference type="Gene3D" id="3.40.50.880">
    <property type="match status" value="1"/>
</dbReference>
<keyword evidence="13" id="KW-1185">Reference proteome</keyword>
<evidence type="ECO:0000313" key="12">
    <source>
        <dbReference type="EMBL" id="MCZ8513911.1"/>
    </source>
</evidence>
<dbReference type="InterPro" id="IPR010139">
    <property type="entry name" value="Imidazole-glycPsynth_HisH"/>
</dbReference>
<dbReference type="Proteomes" id="UP001527882">
    <property type="component" value="Unassembled WGS sequence"/>
</dbReference>
<protein>
    <recommendedName>
        <fullName evidence="10">Imidazole glycerol phosphate synthase subunit HisH</fullName>
        <ecNumber evidence="10">4.3.2.10</ecNumber>
    </recommendedName>
    <alternativeName>
        <fullName evidence="10">IGP synthase glutaminase subunit</fullName>
        <ecNumber evidence="10">3.5.1.2</ecNumber>
    </alternativeName>
    <alternativeName>
        <fullName evidence="10">IGP synthase subunit HisH</fullName>
    </alternativeName>
    <alternativeName>
        <fullName evidence="10">ImGP synthase subunit HisH</fullName>
        <shortName evidence="10">IGPS subunit HisH</shortName>
    </alternativeName>
</protein>
<dbReference type="EMBL" id="JAQAGZ010000010">
    <property type="protein sequence ID" value="MCZ8513911.1"/>
    <property type="molecule type" value="Genomic_DNA"/>
</dbReference>
<dbReference type="HAMAP" id="MF_00278">
    <property type="entry name" value="HisH"/>
    <property type="match status" value="1"/>
</dbReference>
<dbReference type="PROSITE" id="PS51273">
    <property type="entry name" value="GATASE_TYPE_1"/>
    <property type="match status" value="1"/>
</dbReference>
<dbReference type="GO" id="GO:0016829">
    <property type="term" value="F:lyase activity"/>
    <property type="evidence" value="ECO:0007669"/>
    <property type="project" value="UniProtKB-KW"/>
</dbReference>
<keyword evidence="5 10" id="KW-0315">Glutamine amidotransferase</keyword>
<comment type="catalytic activity">
    <reaction evidence="9 10">
        <text>L-glutamine + H2O = L-glutamate + NH4(+)</text>
        <dbReference type="Rhea" id="RHEA:15889"/>
        <dbReference type="ChEBI" id="CHEBI:15377"/>
        <dbReference type="ChEBI" id="CHEBI:28938"/>
        <dbReference type="ChEBI" id="CHEBI:29985"/>
        <dbReference type="ChEBI" id="CHEBI:58359"/>
        <dbReference type="EC" id="3.5.1.2"/>
    </reaction>
</comment>
<feature type="active site" evidence="10">
    <location>
        <position position="180"/>
    </location>
</feature>
<evidence type="ECO:0000256" key="1">
    <source>
        <dbReference type="ARBA" id="ARBA00005091"/>
    </source>
</evidence>